<name>A0A8S5ULE5_9CAUD</name>
<dbReference type="InterPro" id="IPR058346">
    <property type="entry name" value="DUF8033"/>
</dbReference>
<sequence>MKYQGTFELQPLYDSHQSFYGKAFVERYATNGGTKLVLKSYDTTVAAVSPVGEDHGTEVYRVEIAMRYLSATTLRHVKEFLAQADDAFKGITLPWMRKAIESGRQIEGAGSAWRKVYTLDEL</sequence>
<accession>A0A8S5ULE5</accession>
<reference evidence="2" key="1">
    <citation type="journal article" date="2021" name="Proc. Natl. Acad. Sci. U.S.A.">
        <title>A Catalog of Tens of Thousands of Viruses from Human Metagenomes Reveals Hidden Associations with Chronic Diseases.</title>
        <authorList>
            <person name="Tisza M.J."/>
            <person name="Buck C.B."/>
        </authorList>
    </citation>
    <scope>NUCLEOTIDE SEQUENCE</scope>
    <source>
        <strain evidence="2">CtICF6</strain>
    </source>
</reference>
<protein>
    <recommendedName>
        <fullName evidence="1">DUF8033 domain-containing protein</fullName>
    </recommendedName>
</protein>
<organism evidence="2">
    <name type="scientific">Siphoviridae sp. ctICF6</name>
    <dbReference type="NCBI Taxonomy" id="2825427"/>
    <lineage>
        <taxon>Viruses</taxon>
        <taxon>Duplodnaviria</taxon>
        <taxon>Heunggongvirae</taxon>
        <taxon>Uroviricota</taxon>
        <taxon>Caudoviricetes</taxon>
    </lineage>
</organism>
<dbReference type="Pfam" id="PF26096">
    <property type="entry name" value="DUF8033"/>
    <property type="match status" value="1"/>
</dbReference>
<evidence type="ECO:0000259" key="1">
    <source>
        <dbReference type="Pfam" id="PF26096"/>
    </source>
</evidence>
<dbReference type="EMBL" id="BK016104">
    <property type="protein sequence ID" value="DAF95190.1"/>
    <property type="molecule type" value="Genomic_DNA"/>
</dbReference>
<feature type="domain" description="DUF8033" evidence="1">
    <location>
        <begin position="8"/>
        <end position="87"/>
    </location>
</feature>
<evidence type="ECO:0000313" key="2">
    <source>
        <dbReference type="EMBL" id="DAF95190.1"/>
    </source>
</evidence>
<proteinExistence type="predicted"/>